<accession>A0AAN6SIR8</accession>
<gene>
    <name evidence="1" type="ORF">QBC32DRAFT_332770</name>
</gene>
<evidence type="ECO:0000313" key="1">
    <source>
        <dbReference type="EMBL" id="KAK3955847.1"/>
    </source>
</evidence>
<dbReference type="AlphaFoldDB" id="A0AAN6SIR8"/>
<organism evidence="1 2">
    <name type="scientific">Pseudoneurospora amorphoporcata</name>
    <dbReference type="NCBI Taxonomy" id="241081"/>
    <lineage>
        <taxon>Eukaryota</taxon>
        <taxon>Fungi</taxon>
        <taxon>Dikarya</taxon>
        <taxon>Ascomycota</taxon>
        <taxon>Pezizomycotina</taxon>
        <taxon>Sordariomycetes</taxon>
        <taxon>Sordariomycetidae</taxon>
        <taxon>Sordariales</taxon>
        <taxon>Sordariaceae</taxon>
        <taxon>Pseudoneurospora</taxon>
    </lineage>
</organism>
<dbReference type="EMBL" id="MU859072">
    <property type="protein sequence ID" value="KAK3955847.1"/>
    <property type="molecule type" value="Genomic_DNA"/>
</dbReference>
<reference evidence="1" key="1">
    <citation type="journal article" date="2023" name="Mol. Phylogenet. Evol.">
        <title>Genome-scale phylogeny and comparative genomics of the fungal order Sordariales.</title>
        <authorList>
            <person name="Hensen N."/>
            <person name="Bonometti L."/>
            <person name="Westerberg I."/>
            <person name="Brannstrom I.O."/>
            <person name="Guillou S."/>
            <person name="Cros-Aarteil S."/>
            <person name="Calhoun S."/>
            <person name="Haridas S."/>
            <person name="Kuo A."/>
            <person name="Mondo S."/>
            <person name="Pangilinan J."/>
            <person name="Riley R."/>
            <person name="LaButti K."/>
            <person name="Andreopoulos B."/>
            <person name="Lipzen A."/>
            <person name="Chen C."/>
            <person name="Yan M."/>
            <person name="Daum C."/>
            <person name="Ng V."/>
            <person name="Clum A."/>
            <person name="Steindorff A."/>
            <person name="Ohm R.A."/>
            <person name="Martin F."/>
            <person name="Silar P."/>
            <person name="Natvig D.O."/>
            <person name="Lalanne C."/>
            <person name="Gautier V."/>
            <person name="Ament-Velasquez S.L."/>
            <person name="Kruys A."/>
            <person name="Hutchinson M.I."/>
            <person name="Powell A.J."/>
            <person name="Barry K."/>
            <person name="Miller A.N."/>
            <person name="Grigoriev I.V."/>
            <person name="Debuchy R."/>
            <person name="Gladieux P."/>
            <person name="Hiltunen Thoren M."/>
            <person name="Johannesson H."/>
        </authorList>
    </citation>
    <scope>NUCLEOTIDE SEQUENCE</scope>
    <source>
        <strain evidence="1">CBS 626.80</strain>
    </source>
</reference>
<evidence type="ECO:0000313" key="2">
    <source>
        <dbReference type="Proteomes" id="UP001303222"/>
    </source>
</evidence>
<reference evidence="1" key="2">
    <citation type="submission" date="2023-06" db="EMBL/GenBank/DDBJ databases">
        <authorList>
            <consortium name="Lawrence Berkeley National Laboratory"/>
            <person name="Mondo S.J."/>
            <person name="Hensen N."/>
            <person name="Bonometti L."/>
            <person name="Westerberg I."/>
            <person name="Brannstrom I.O."/>
            <person name="Guillou S."/>
            <person name="Cros-Aarteil S."/>
            <person name="Calhoun S."/>
            <person name="Haridas S."/>
            <person name="Kuo A."/>
            <person name="Pangilinan J."/>
            <person name="Riley R."/>
            <person name="Labutti K."/>
            <person name="Andreopoulos B."/>
            <person name="Lipzen A."/>
            <person name="Chen C."/>
            <person name="Yanf M."/>
            <person name="Daum C."/>
            <person name="Ng V."/>
            <person name="Clum A."/>
            <person name="Steindorff A."/>
            <person name="Ohm R."/>
            <person name="Martin F."/>
            <person name="Silar P."/>
            <person name="Natvig D."/>
            <person name="Lalanne C."/>
            <person name="Gautier V."/>
            <person name="Ament-Velasquez S.L."/>
            <person name="Kruys A."/>
            <person name="Hutchinson M.I."/>
            <person name="Powell A.J."/>
            <person name="Barry K."/>
            <person name="Miller A.N."/>
            <person name="Grigoriev I.V."/>
            <person name="Debuchy R."/>
            <person name="Gladieux P."/>
            <person name="Thoren M.H."/>
            <person name="Johannesson H."/>
        </authorList>
    </citation>
    <scope>NUCLEOTIDE SEQUENCE</scope>
    <source>
        <strain evidence="1">CBS 626.80</strain>
    </source>
</reference>
<keyword evidence="2" id="KW-1185">Reference proteome</keyword>
<protein>
    <submittedName>
        <fullName evidence="1">Uncharacterized protein</fullName>
    </submittedName>
</protein>
<sequence>MLFGPGKESRPANNDDWVVELLEDPAFEMQTTLYIVHGLVDRVPEHLPVDSFLDS</sequence>
<dbReference type="Proteomes" id="UP001303222">
    <property type="component" value="Unassembled WGS sequence"/>
</dbReference>
<proteinExistence type="predicted"/>
<name>A0AAN6SIR8_9PEZI</name>
<comment type="caution">
    <text evidence="1">The sequence shown here is derived from an EMBL/GenBank/DDBJ whole genome shotgun (WGS) entry which is preliminary data.</text>
</comment>